<comment type="pathway">
    <text evidence="3">Mycotoxin biosynthesis.</text>
</comment>
<evidence type="ECO:0000256" key="8">
    <source>
        <dbReference type="ARBA" id="ARBA00022989"/>
    </source>
</evidence>
<dbReference type="InterPro" id="IPR002402">
    <property type="entry name" value="Cyt_P450_E_grp-II"/>
</dbReference>
<evidence type="ECO:0000256" key="9">
    <source>
        <dbReference type="ARBA" id="ARBA00023002"/>
    </source>
</evidence>
<dbReference type="SUPFAM" id="SSF48264">
    <property type="entry name" value="Cytochrome P450"/>
    <property type="match status" value="1"/>
</dbReference>
<proteinExistence type="inferred from homology"/>
<evidence type="ECO:0000256" key="13">
    <source>
        <dbReference type="PIRSR" id="PIRSR602402-1"/>
    </source>
</evidence>
<dbReference type="PANTHER" id="PTHR24287">
    <property type="entry name" value="P450, PUTATIVE (EUROFUNG)-RELATED"/>
    <property type="match status" value="1"/>
</dbReference>
<evidence type="ECO:0000256" key="5">
    <source>
        <dbReference type="ARBA" id="ARBA00022617"/>
    </source>
</evidence>
<dbReference type="InterPro" id="IPR002974">
    <property type="entry name" value="Cyt_P450_E_CYP52_ascomycetes"/>
</dbReference>
<evidence type="ECO:0000256" key="12">
    <source>
        <dbReference type="ARBA" id="ARBA00023136"/>
    </source>
</evidence>
<evidence type="ECO:0000256" key="3">
    <source>
        <dbReference type="ARBA" id="ARBA00004685"/>
    </source>
</evidence>
<dbReference type="GO" id="GO:0020037">
    <property type="term" value="F:heme binding"/>
    <property type="evidence" value="ECO:0007669"/>
    <property type="project" value="InterPro"/>
</dbReference>
<evidence type="ECO:0000256" key="11">
    <source>
        <dbReference type="ARBA" id="ARBA00023033"/>
    </source>
</evidence>
<evidence type="ECO:0000256" key="4">
    <source>
        <dbReference type="ARBA" id="ARBA00010617"/>
    </source>
</evidence>
<dbReference type="Pfam" id="PF00067">
    <property type="entry name" value="p450"/>
    <property type="match status" value="1"/>
</dbReference>
<keyword evidence="5 13" id="KW-0349">Heme</keyword>
<evidence type="ECO:0000256" key="10">
    <source>
        <dbReference type="ARBA" id="ARBA00023004"/>
    </source>
</evidence>
<evidence type="ECO:0000256" key="2">
    <source>
        <dbReference type="ARBA" id="ARBA00004167"/>
    </source>
</evidence>
<keyword evidence="11 14" id="KW-0503">Monooxygenase</keyword>
<dbReference type="CDD" id="cd11063">
    <property type="entry name" value="CYP52"/>
    <property type="match status" value="1"/>
</dbReference>
<keyword evidence="6" id="KW-0812">Transmembrane</keyword>
<dbReference type="Gene3D" id="1.10.630.10">
    <property type="entry name" value="Cytochrome P450"/>
    <property type="match status" value="1"/>
</dbReference>
<dbReference type="PRINTS" id="PR00464">
    <property type="entry name" value="EP450II"/>
</dbReference>
<dbReference type="Proteomes" id="UP000028045">
    <property type="component" value="Unassembled WGS sequence"/>
</dbReference>
<evidence type="ECO:0000256" key="14">
    <source>
        <dbReference type="RuleBase" id="RU000461"/>
    </source>
</evidence>
<keyword evidence="7 13" id="KW-0479">Metal-binding</keyword>
<dbReference type="GO" id="GO:0016712">
    <property type="term" value="F:oxidoreductase activity, acting on paired donors, with incorporation or reduction of molecular oxygen, reduced flavin or flavoprotein as one donor, and incorporation of one atom of oxygen"/>
    <property type="evidence" value="ECO:0007669"/>
    <property type="project" value="InterPro"/>
</dbReference>
<dbReference type="GO" id="GO:0005506">
    <property type="term" value="F:iron ion binding"/>
    <property type="evidence" value="ECO:0007669"/>
    <property type="project" value="InterPro"/>
</dbReference>
<keyword evidence="12" id="KW-0472">Membrane</keyword>
<evidence type="ECO:0000313" key="16">
    <source>
        <dbReference type="Proteomes" id="UP000028045"/>
    </source>
</evidence>
<dbReference type="AlphaFoldDB" id="A0A084AKB5"/>
<keyword evidence="16" id="KW-1185">Reference proteome</keyword>
<dbReference type="PANTHER" id="PTHR24287:SF17">
    <property type="entry name" value="P450, PUTATIVE (EUROFUNG)-RELATED"/>
    <property type="match status" value="1"/>
</dbReference>
<dbReference type="InterPro" id="IPR047146">
    <property type="entry name" value="Cyt_P450_E_CYP52_fungi"/>
</dbReference>
<dbReference type="InterPro" id="IPR036396">
    <property type="entry name" value="Cyt_P450_sf"/>
</dbReference>
<evidence type="ECO:0000256" key="1">
    <source>
        <dbReference type="ARBA" id="ARBA00001971"/>
    </source>
</evidence>
<comment type="subcellular location">
    <subcellularLocation>
        <location evidence="2">Membrane</location>
        <topology evidence="2">Single-pass membrane protein</topology>
    </subcellularLocation>
</comment>
<reference evidence="15 16" key="1">
    <citation type="journal article" date="2014" name="BMC Genomics">
        <title>Comparative genome sequencing reveals chemotype-specific gene clusters in the toxigenic black mold Stachybotrys.</title>
        <authorList>
            <person name="Semeiks J."/>
            <person name="Borek D."/>
            <person name="Otwinowski Z."/>
            <person name="Grishin N.V."/>
        </authorList>
    </citation>
    <scope>NUCLEOTIDE SEQUENCE [LARGE SCALE GENOMIC DNA]</scope>
    <source>
        <strain evidence="16">CBS 109288 / IBT 7711</strain>
    </source>
</reference>
<dbReference type="GO" id="GO:0016020">
    <property type="term" value="C:membrane"/>
    <property type="evidence" value="ECO:0007669"/>
    <property type="project" value="UniProtKB-SubCell"/>
</dbReference>
<keyword evidence="8" id="KW-1133">Transmembrane helix</keyword>
<dbReference type="InterPro" id="IPR017972">
    <property type="entry name" value="Cyt_P450_CS"/>
</dbReference>
<dbReference type="PROSITE" id="PS00086">
    <property type="entry name" value="CYTOCHROME_P450"/>
    <property type="match status" value="1"/>
</dbReference>
<evidence type="ECO:0000256" key="7">
    <source>
        <dbReference type="ARBA" id="ARBA00022723"/>
    </source>
</evidence>
<dbReference type="EMBL" id="KL648688">
    <property type="protein sequence ID" value="KEY65744.1"/>
    <property type="molecule type" value="Genomic_DNA"/>
</dbReference>
<dbReference type="PRINTS" id="PR00385">
    <property type="entry name" value="P450"/>
</dbReference>
<dbReference type="OrthoDB" id="1470350at2759"/>
<evidence type="ECO:0000256" key="6">
    <source>
        <dbReference type="ARBA" id="ARBA00022692"/>
    </source>
</evidence>
<organism evidence="15 16">
    <name type="scientific">Stachybotrys chartarum (strain CBS 109288 / IBT 7711)</name>
    <name type="common">Toxic black mold</name>
    <name type="synonym">Stilbospora chartarum</name>
    <dbReference type="NCBI Taxonomy" id="1280523"/>
    <lineage>
        <taxon>Eukaryota</taxon>
        <taxon>Fungi</taxon>
        <taxon>Dikarya</taxon>
        <taxon>Ascomycota</taxon>
        <taxon>Pezizomycotina</taxon>
        <taxon>Sordariomycetes</taxon>
        <taxon>Hypocreomycetidae</taxon>
        <taxon>Hypocreales</taxon>
        <taxon>Stachybotryaceae</taxon>
        <taxon>Stachybotrys</taxon>
    </lineage>
</organism>
<dbReference type="InterPro" id="IPR001128">
    <property type="entry name" value="Cyt_P450"/>
</dbReference>
<name>A0A084AKB5_STACB</name>
<gene>
    <name evidence="15" type="ORF">S7711_05574</name>
</gene>
<evidence type="ECO:0000313" key="15">
    <source>
        <dbReference type="EMBL" id="KEY65744.1"/>
    </source>
</evidence>
<comment type="similarity">
    <text evidence="4 14">Belongs to the cytochrome P450 family.</text>
</comment>
<keyword evidence="9 14" id="KW-0560">Oxidoreductase</keyword>
<comment type="cofactor">
    <cofactor evidence="1 13">
        <name>heme</name>
        <dbReference type="ChEBI" id="CHEBI:30413"/>
    </cofactor>
</comment>
<dbReference type="HOGENOM" id="CLU_001570_27_0_1"/>
<keyword evidence="10 13" id="KW-0408">Iron</keyword>
<accession>A0A084AKB5</accession>
<dbReference type="PRINTS" id="PR01239">
    <property type="entry name" value="EP450IICYP52"/>
</dbReference>
<protein>
    <submittedName>
        <fullName evidence="15">Uncharacterized protein</fullName>
    </submittedName>
</protein>
<sequence length="525" mass="59150">MLSEAIYLLSTLASGGFVAWDLIARLASLAIGHQVAHTPPPWTTLLALVALLASRRRHRVLRDMRAHGCGPGAVYPHSDPVLGLDWMARLGAAARTHGVLRWWHALFADVGRTFWIQNFGTWNLMTDEPENVKAILATQFEAWPIASLRLRFGLAALGPHAIFSTNGEAWQRARAVIRPSFVRNQIADLECVERHVQKLLARLPTDGSVVDLQQVMYNFTMDTSTDFMFGYSTDTLDKPSPEALEFIKSFEYSLFTAAHRGRLGWIAFWIPNRKLDEAVKTCKRFIDGYVSRAVAAGKPKAGSYVFMHEMISSGASPEYVRDQLLAMILAGRDTTASTLSALFWTLARRPDVVSKLRAEVLQRFGDDRPTWEGLKDMKYLNHVLKEALRLWPPVAANFRAANKDVVLPRGGGPDGKSPLFVPRGTGCRWSTWSMHRRRDLYGEDADEFRPERWDTLRPSWEYLPFSGGPRICIGQQFAWTVMSYVLARLFQTFEGLEARDDRPMEIKLGVTTSLPNGCWVGLCPR</sequence>
<feature type="binding site" description="axial binding residue" evidence="13">
    <location>
        <position position="472"/>
    </location>
    <ligand>
        <name>heme</name>
        <dbReference type="ChEBI" id="CHEBI:30413"/>
    </ligand>
    <ligandPart>
        <name>Fe</name>
        <dbReference type="ChEBI" id="CHEBI:18248"/>
    </ligandPart>
</feature>